<protein>
    <submittedName>
        <fullName evidence="1">Uncharacterized protein</fullName>
    </submittedName>
</protein>
<proteinExistence type="predicted"/>
<comment type="caution">
    <text evidence="1">The sequence shown here is derived from an EMBL/GenBank/DDBJ whole genome shotgun (WGS) entry which is preliminary data.</text>
</comment>
<dbReference type="AlphaFoldDB" id="A0A936YUS5"/>
<name>A0A936YUS5_9HYPH</name>
<organism evidence="1 2">
    <name type="scientific">Rhizobium setariae</name>
    <dbReference type="NCBI Taxonomy" id="2801340"/>
    <lineage>
        <taxon>Bacteria</taxon>
        <taxon>Pseudomonadati</taxon>
        <taxon>Pseudomonadota</taxon>
        <taxon>Alphaproteobacteria</taxon>
        <taxon>Hyphomicrobiales</taxon>
        <taxon>Rhizobiaceae</taxon>
        <taxon>Rhizobium/Agrobacterium group</taxon>
        <taxon>Rhizobium</taxon>
    </lineage>
</organism>
<dbReference type="Proteomes" id="UP000633219">
    <property type="component" value="Unassembled WGS sequence"/>
</dbReference>
<evidence type="ECO:0000313" key="1">
    <source>
        <dbReference type="EMBL" id="MBL0373050.1"/>
    </source>
</evidence>
<gene>
    <name evidence="1" type="ORF">JJB09_13530</name>
</gene>
<dbReference type="RefSeq" id="WP_201658805.1">
    <property type="nucleotide sequence ID" value="NZ_JAEQNC010000006.1"/>
</dbReference>
<reference evidence="1" key="1">
    <citation type="submission" date="2021-01" db="EMBL/GenBank/DDBJ databases">
        <title>Rhizobium sp. strain KVB221 16S ribosomal RNA gene Genome sequencing and assembly.</title>
        <authorList>
            <person name="Kang M."/>
        </authorList>
    </citation>
    <scope>NUCLEOTIDE SEQUENCE</scope>
    <source>
        <strain evidence="1">KVB221</strain>
    </source>
</reference>
<sequence length="192" mass="21460">MTHHLRILAALLTLILISAGLADDGRWYAGAYSFSDELGGFRIVSVTGSGTQADPIEINEELYSANPVTLVIRAAKPIRPNTSAVGAFHVRVVARNSSGLAWIEFEFELEEILGKPSDFYDGLSFGQANPNPNFILSNRFARFENRFERFDRLRFSSGHANPLDRTVFGFFITDVTPDNEFYLVQDPHIPFS</sequence>
<keyword evidence="2" id="KW-1185">Reference proteome</keyword>
<dbReference type="EMBL" id="JAEQNC010000006">
    <property type="protein sequence ID" value="MBL0373050.1"/>
    <property type="molecule type" value="Genomic_DNA"/>
</dbReference>
<accession>A0A936YUS5</accession>
<evidence type="ECO:0000313" key="2">
    <source>
        <dbReference type="Proteomes" id="UP000633219"/>
    </source>
</evidence>